<proteinExistence type="predicted"/>
<accession>A0A7U4QKL8</accession>
<organism evidence="1 2">
    <name type="scientific">Desulfofervidus auxilii</name>
    <dbReference type="NCBI Taxonomy" id="1621989"/>
    <lineage>
        <taxon>Bacteria</taxon>
        <taxon>Pseudomonadati</taxon>
        <taxon>Thermodesulfobacteriota</taxon>
        <taxon>Candidatus Desulfofervidia</taxon>
        <taxon>Candidatus Desulfofervidales</taxon>
        <taxon>Candidatus Desulfofervidaceae</taxon>
        <taxon>Candidatus Desulfofervidus</taxon>
    </lineage>
</organism>
<keyword evidence="2" id="KW-1185">Reference proteome</keyword>
<gene>
    <name evidence="1" type="ORF">HS1_001288</name>
</gene>
<dbReference type="EMBL" id="CP013015">
    <property type="protein sequence ID" value="AMM41092.1"/>
    <property type="molecule type" value="Genomic_DNA"/>
</dbReference>
<protein>
    <submittedName>
        <fullName evidence="1">Secreted protein</fullName>
    </submittedName>
</protein>
<reference evidence="1 2" key="1">
    <citation type="submission" date="2015-10" db="EMBL/GenBank/DDBJ databases">
        <title>Candidatus Desulfofervidus auxilii, a hydrogenotrophic sulfate-reducing bacterium involved in the thermophilic anaerobic oxidation of methane.</title>
        <authorList>
            <person name="Krukenberg V."/>
            <person name="Richter M."/>
            <person name="Wegener G."/>
        </authorList>
    </citation>
    <scope>NUCLEOTIDE SEQUENCE [LARGE SCALE GENOMIC DNA]</scope>
    <source>
        <strain evidence="1 2">HS1</strain>
    </source>
</reference>
<evidence type="ECO:0000313" key="1">
    <source>
        <dbReference type="EMBL" id="AMM41092.1"/>
    </source>
</evidence>
<dbReference type="RefSeq" id="WP_066062571.1">
    <property type="nucleotide sequence ID" value="NZ_CP013015.1"/>
</dbReference>
<evidence type="ECO:0000313" key="2">
    <source>
        <dbReference type="Proteomes" id="UP000070560"/>
    </source>
</evidence>
<dbReference type="AlphaFoldDB" id="A0A7U4QKL8"/>
<sequence>MRFFKFAAVSLVMIFFLMLGIAISDAYAGNYLGEFCWQDEEGGITKLAVTDMGNGHFLLNGIWTGDEGEIGVVHGNAEIVGDKVYITITNVSSGEYGICSWMGLCILELATLNGNHEGLSIYYDRASGEIDLDYNSGTLTFIPCPE</sequence>
<dbReference type="Proteomes" id="UP000070560">
    <property type="component" value="Chromosome"/>
</dbReference>
<dbReference type="KEGG" id="daw:HS1_001288"/>
<name>A0A7U4QKL8_DESA2</name>